<protein>
    <submittedName>
        <fullName evidence="2">Uncharacterized protein</fullName>
    </submittedName>
</protein>
<feature type="compositionally biased region" description="Polar residues" evidence="1">
    <location>
        <begin position="1"/>
        <end position="15"/>
    </location>
</feature>
<dbReference type="AlphaFoldDB" id="A0A6G1QHC2"/>
<dbReference type="Proteomes" id="UP000503349">
    <property type="component" value="Chromosome 17"/>
</dbReference>
<proteinExistence type="predicted"/>
<evidence type="ECO:0000313" key="3">
    <source>
        <dbReference type="Proteomes" id="UP000503349"/>
    </source>
</evidence>
<reference evidence="2 3" key="1">
    <citation type="submission" date="2019-02" db="EMBL/GenBank/DDBJ databases">
        <title>Opniocepnalus argus genome.</title>
        <authorList>
            <person name="Zhou C."/>
            <person name="Xiao S."/>
        </authorList>
    </citation>
    <scope>NUCLEOTIDE SEQUENCE [LARGE SCALE GENOMIC DNA]</scope>
    <source>
        <strain evidence="2">OARG1902GOOAL</strain>
        <tissue evidence="2">Muscle</tissue>
    </source>
</reference>
<dbReference type="EMBL" id="CM015728">
    <property type="protein sequence ID" value="KAF3701955.1"/>
    <property type="molecule type" value="Genomic_DNA"/>
</dbReference>
<keyword evidence="3" id="KW-1185">Reference proteome</keyword>
<organism evidence="2 3">
    <name type="scientific">Channa argus</name>
    <name type="common">Northern snakehead</name>
    <name type="synonym">Ophicephalus argus</name>
    <dbReference type="NCBI Taxonomy" id="215402"/>
    <lineage>
        <taxon>Eukaryota</taxon>
        <taxon>Metazoa</taxon>
        <taxon>Chordata</taxon>
        <taxon>Craniata</taxon>
        <taxon>Vertebrata</taxon>
        <taxon>Euteleostomi</taxon>
        <taxon>Actinopterygii</taxon>
        <taxon>Neopterygii</taxon>
        <taxon>Teleostei</taxon>
        <taxon>Neoteleostei</taxon>
        <taxon>Acanthomorphata</taxon>
        <taxon>Anabantaria</taxon>
        <taxon>Anabantiformes</taxon>
        <taxon>Channoidei</taxon>
        <taxon>Channidae</taxon>
        <taxon>Channa</taxon>
    </lineage>
</organism>
<sequence>MQKAVGSNPTTTSFGPAQPPRSTLVPGPSLDKNGRFVGGKASGIKNSLPNQRVPLWRPLKGQAEGH</sequence>
<reference evidence="3" key="2">
    <citation type="submission" date="2019-02" db="EMBL/GenBank/DDBJ databases">
        <title>Opniocepnalus argus Var Kimnra genome.</title>
        <authorList>
            <person name="Zhou C."/>
            <person name="Xiao S."/>
        </authorList>
    </citation>
    <scope>NUCLEOTIDE SEQUENCE [LARGE SCALE GENOMIC DNA]</scope>
</reference>
<name>A0A6G1QHC2_CHAAH</name>
<gene>
    <name evidence="2" type="ORF">EXN66_Car017643</name>
</gene>
<evidence type="ECO:0000313" key="2">
    <source>
        <dbReference type="EMBL" id="KAF3701955.1"/>
    </source>
</evidence>
<accession>A0A6G1QHC2</accession>
<evidence type="ECO:0000256" key="1">
    <source>
        <dbReference type="SAM" id="MobiDB-lite"/>
    </source>
</evidence>
<feature type="region of interest" description="Disordered" evidence="1">
    <location>
        <begin position="1"/>
        <end position="66"/>
    </location>
</feature>